<keyword evidence="5" id="KW-1185">Reference proteome</keyword>
<evidence type="ECO:0000256" key="1">
    <source>
        <dbReference type="ARBA" id="ARBA00022741"/>
    </source>
</evidence>
<dbReference type="Pfam" id="PF07714">
    <property type="entry name" value="PK_Tyr_Ser-Thr"/>
    <property type="match status" value="1"/>
</dbReference>
<evidence type="ECO:0000259" key="3">
    <source>
        <dbReference type="PROSITE" id="PS50011"/>
    </source>
</evidence>
<dbReference type="InterPro" id="IPR020635">
    <property type="entry name" value="Tyr_kinase_cat_dom"/>
</dbReference>
<evidence type="ECO:0000313" key="4">
    <source>
        <dbReference type="EMBL" id="KAJ8048548.1"/>
    </source>
</evidence>
<dbReference type="GO" id="GO:0004713">
    <property type="term" value="F:protein tyrosine kinase activity"/>
    <property type="evidence" value="ECO:0007669"/>
    <property type="project" value="InterPro"/>
</dbReference>
<keyword evidence="2" id="KW-0067">ATP-binding</keyword>
<dbReference type="SUPFAM" id="SSF56112">
    <property type="entry name" value="Protein kinase-like (PK-like)"/>
    <property type="match status" value="1"/>
</dbReference>
<keyword evidence="1" id="KW-0547">Nucleotide-binding</keyword>
<accession>A0A9Q1CPL4</accession>
<dbReference type="PROSITE" id="PS50011">
    <property type="entry name" value="PROTEIN_KINASE_DOM"/>
    <property type="match status" value="1"/>
</dbReference>
<protein>
    <submittedName>
        <fullName evidence="4">Ephrin type-A receptor 3</fullName>
    </submittedName>
</protein>
<keyword evidence="4" id="KW-0675">Receptor</keyword>
<evidence type="ECO:0000313" key="5">
    <source>
        <dbReference type="Proteomes" id="UP001152320"/>
    </source>
</evidence>
<dbReference type="GO" id="GO:0005524">
    <property type="term" value="F:ATP binding"/>
    <property type="evidence" value="ECO:0007669"/>
    <property type="project" value="UniProtKB-KW"/>
</dbReference>
<proteinExistence type="predicted"/>
<comment type="caution">
    <text evidence="4">The sequence shown here is derived from an EMBL/GenBank/DDBJ whole genome shotgun (WGS) entry which is preliminary data.</text>
</comment>
<dbReference type="PANTHER" id="PTHR24418">
    <property type="entry name" value="TYROSINE-PROTEIN KINASE"/>
    <property type="match status" value="1"/>
</dbReference>
<dbReference type="InterPro" id="IPR011009">
    <property type="entry name" value="Kinase-like_dom_sf"/>
</dbReference>
<dbReference type="Proteomes" id="UP001152320">
    <property type="component" value="Chromosome 1"/>
</dbReference>
<gene>
    <name evidence="4" type="ORF">HOLleu_00907</name>
</gene>
<dbReference type="EMBL" id="JAIZAY010000001">
    <property type="protein sequence ID" value="KAJ8048548.1"/>
    <property type="molecule type" value="Genomic_DNA"/>
</dbReference>
<sequence length="208" mass="23609">MCLILRMNSGNLQSRWMGTISLPNNHKKCVVFSTVSDVSIKNEKIQWDTFVKRVLDMPNQKSLVKLEGICVNQANLYLVHEHLTCDSLESIISSKRIENYRYGPFSTSEVASYLMEILEGMEVLHSFGFLHPGLSAKKVLLTDTGQCKLYNFFLAEDAPNKAKSMKSNKDCLINDLSPEALLRNEYTQASDVWCVAVVLWNLMTYGMI</sequence>
<dbReference type="InterPro" id="IPR050198">
    <property type="entry name" value="Non-receptor_tyrosine_kinases"/>
</dbReference>
<reference evidence="4" key="1">
    <citation type="submission" date="2021-10" db="EMBL/GenBank/DDBJ databases">
        <title>Tropical sea cucumber genome reveals ecological adaptation and Cuvierian tubules defense mechanism.</title>
        <authorList>
            <person name="Chen T."/>
        </authorList>
    </citation>
    <scope>NUCLEOTIDE SEQUENCE</scope>
    <source>
        <strain evidence="4">Nanhai2018</strain>
        <tissue evidence="4">Muscle</tissue>
    </source>
</reference>
<dbReference type="InterPro" id="IPR001245">
    <property type="entry name" value="Ser-Thr/Tyr_kinase_cat_dom"/>
</dbReference>
<dbReference type="Gene3D" id="1.10.510.10">
    <property type="entry name" value="Transferase(Phosphotransferase) domain 1"/>
    <property type="match status" value="1"/>
</dbReference>
<dbReference type="AlphaFoldDB" id="A0A9Q1CPL4"/>
<organism evidence="4 5">
    <name type="scientific">Holothuria leucospilota</name>
    <name type="common">Black long sea cucumber</name>
    <name type="synonym">Mertensiothuria leucospilota</name>
    <dbReference type="NCBI Taxonomy" id="206669"/>
    <lineage>
        <taxon>Eukaryota</taxon>
        <taxon>Metazoa</taxon>
        <taxon>Echinodermata</taxon>
        <taxon>Eleutherozoa</taxon>
        <taxon>Echinozoa</taxon>
        <taxon>Holothuroidea</taxon>
        <taxon>Aspidochirotacea</taxon>
        <taxon>Aspidochirotida</taxon>
        <taxon>Holothuriidae</taxon>
        <taxon>Holothuria</taxon>
    </lineage>
</organism>
<dbReference type="InterPro" id="IPR000719">
    <property type="entry name" value="Prot_kinase_dom"/>
</dbReference>
<dbReference type="SMART" id="SM00219">
    <property type="entry name" value="TyrKc"/>
    <property type="match status" value="1"/>
</dbReference>
<dbReference type="OrthoDB" id="418615at2759"/>
<feature type="domain" description="Protein kinase" evidence="3">
    <location>
        <begin position="1"/>
        <end position="208"/>
    </location>
</feature>
<evidence type="ECO:0000256" key="2">
    <source>
        <dbReference type="ARBA" id="ARBA00022840"/>
    </source>
</evidence>
<name>A0A9Q1CPL4_HOLLE</name>